<protein>
    <submittedName>
        <fullName evidence="1">Uncharacterized protein</fullName>
    </submittedName>
</protein>
<dbReference type="Proteomes" id="UP000269669">
    <property type="component" value="Unassembled WGS sequence"/>
</dbReference>
<gene>
    <name evidence="1" type="ORF">EDE15_3568</name>
</gene>
<sequence>MHYSRRSILRKAALVSAAGVAYTNPLILLAQSPAKRAASTPPPPFQPGIRIFFSGSWLFCSENNNPGWMRAIAQDMPRVPHTFAYGVWTPGWNDATTKSLHSNSNPSGGQPGIIPHKVKVSVGSKPFGSSFTTVNDLFAYTACTDPFTYLPSKDIKYSVDFNARNLRVISVPIPSSIIPAAFLRSASIRNPQKLLYTLPQGCVLSQSGVATTHIFDYPAATSLTLTLNTGTADTASQQDHYHFHTTAISDTPFDHAPMMFDNLLGLIRGFDQNNLGLLNPNPESIDIGDNVPASVSGDELEITSAGASATKPKEVTYSTHARLATCAGGALALGD</sequence>
<evidence type="ECO:0000313" key="1">
    <source>
        <dbReference type="EMBL" id="RSL18012.1"/>
    </source>
</evidence>
<organism evidence="1 2">
    <name type="scientific">Edaphobacter aggregans</name>
    <dbReference type="NCBI Taxonomy" id="570835"/>
    <lineage>
        <taxon>Bacteria</taxon>
        <taxon>Pseudomonadati</taxon>
        <taxon>Acidobacteriota</taxon>
        <taxon>Terriglobia</taxon>
        <taxon>Terriglobales</taxon>
        <taxon>Acidobacteriaceae</taxon>
        <taxon>Edaphobacter</taxon>
    </lineage>
</organism>
<accession>A0A3R9WII7</accession>
<keyword evidence="2" id="KW-1185">Reference proteome</keyword>
<proteinExistence type="predicted"/>
<dbReference type="EMBL" id="RSDW01000001">
    <property type="protein sequence ID" value="RSL18012.1"/>
    <property type="molecule type" value="Genomic_DNA"/>
</dbReference>
<comment type="caution">
    <text evidence="1">The sequence shown here is derived from an EMBL/GenBank/DDBJ whole genome shotgun (WGS) entry which is preliminary data.</text>
</comment>
<name>A0A3R9WII7_9BACT</name>
<evidence type="ECO:0000313" key="2">
    <source>
        <dbReference type="Proteomes" id="UP000269669"/>
    </source>
</evidence>
<dbReference type="AlphaFoldDB" id="A0A3R9WII7"/>
<reference evidence="1 2" key="1">
    <citation type="submission" date="2018-12" db="EMBL/GenBank/DDBJ databases">
        <title>Sequencing of bacterial isolates from soil warming experiment in Harvard Forest, Massachusetts, USA.</title>
        <authorList>
            <person name="Deangelis K."/>
        </authorList>
    </citation>
    <scope>NUCLEOTIDE SEQUENCE [LARGE SCALE GENOMIC DNA]</scope>
    <source>
        <strain evidence="1 2">EB153</strain>
    </source>
</reference>